<dbReference type="InterPro" id="IPR018060">
    <property type="entry name" value="HTH_AraC"/>
</dbReference>
<dbReference type="Pfam" id="PF07494">
    <property type="entry name" value="Reg_prop"/>
    <property type="match status" value="2"/>
</dbReference>
<feature type="domain" description="HTH araC/xylS-type" evidence="6">
    <location>
        <begin position="1251"/>
        <end position="1344"/>
    </location>
</feature>
<evidence type="ECO:0000259" key="6">
    <source>
        <dbReference type="PROSITE" id="PS01124"/>
    </source>
</evidence>
<sequence>MGFLCGARADEPEPSWVRRHYGSTDGLPVSSAASARIDADGFLWLATHDGLARFDGQRFDVHESMRFPALSGNRMLSLHRDARQRLFAHSAHGDWVAVRSGRIERVPLGDDARQNVRHVDEASLCVTTLQALYCPDGSGAFPLRLRFPPDTEPAMALPGAADAAWMITTTGDVWLRSRGAWRVVWRAQAVSIPQSPRDAVATADGALWTDAAGRLLRVSAAGEATRWLDRDMPSDLSQLRLDDDGQLWIGAANGLFAAAADRPRRVFAEQDDTSTAASYRSWRAPDGVLWISRGGRLWQVPKPQGESALARAPVLISSGVIQNVLFGDDDVVWVMTLRDGIYRLNRARVDLLDASAGIAGGNVYSVAQDRDGRMWLGSLGGGLSVIDRNEQVRHFGRPEGLPGDNPWLVAAGADGSVYAGTYAPGLWRLAAGAERFDAVALPAELLGEQVLAIAFDSAGRLWLGTTAGAWRRDGGEWQRQWPSTPRRLRIGALALSEHGEVWFGGAEGVWRQQGASGHAVADALLSRTSVRDLYRTSDGALWISTDGRGLVRVAADDPLGERARQMGRAQGLPSNSPHAVREDAHGNVWVNSNQGIFRISRAGLLAFLADGGARLSPLVLGLSDGLTELEGNGGVQPAAAFDRRGRLWFPSQRGVVRFDPLAIPLRAHPPHAIIEGLESDGQPLHPAAAGQLPLGVRSILVRYGASDLSSGSQTRFRYRLLPQERNWTDAAGARSAAFPALQPGRYRFELLAGNSDGIWAQEPAAVDFDVPHRWHETRTFRGSALVAAGLLALALVRLRLRRLHRRAAELDRQVGLRTGELVAEKARVETALSELALTHREIEDSNQRLAEQAQRLAALDQFRTRVLADVSHELRTPVMLVSLPLRELQAHAGQLATADRSRLELSLKQLDRLGGLVEQLLDLVQVEAGQARLRLRRFDLAGLLQDIAAGYRPAAEHAGVRLLVQGPPAGVVLFADGERLTTVFGNLVDNAIKYAPDGSTITLRLAAGDECATVEVCDQGPGFDSAASQHLFQRFYRAEGPPRQGREGLGIGLALARELVELHGGRIAADSTPGAGATFRVELPLGSAHVALDDLALDPAPDAAPPPVPPAQRGDGRLLLVEDHPDLAAYLAERLGEHLPVTCVGSAEQAMQVLADAADIRLVVSDVVLPGASGLELCRQISAEAAPRQRPVILISARAADTDREAGLAAGAAAYLAKPFSFEALLHAVACAWPEAQARLIAPPADPATLDPLLAIAVHGLGDAAFAIARWAELAHLSERQLRRRVGELTGLSPQTWLREQRLLRVRHLLRSGACKTMAEAGARCGLDNPAWLYRSYRARFGEH</sequence>
<dbReference type="Pfam" id="PF02518">
    <property type="entry name" value="HATPase_c"/>
    <property type="match status" value="1"/>
</dbReference>
<comment type="caution">
    <text evidence="9">The sequence shown here is derived from an EMBL/GenBank/DDBJ whole genome shotgun (WGS) entry which is preliminary data.</text>
</comment>
<dbReference type="SMART" id="SM00342">
    <property type="entry name" value="HTH_ARAC"/>
    <property type="match status" value="1"/>
</dbReference>
<dbReference type="SUPFAM" id="SSF55874">
    <property type="entry name" value="ATPase domain of HSP90 chaperone/DNA topoisomerase II/histidine kinase"/>
    <property type="match status" value="1"/>
</dbReference>
<dbReference type="Gene3D" id="3.30.565.10">
    <property type="entry name" value="Histidine kinase-like ATPase, C-terminal domain"/>
    <property type="match status" value="1"/>
</dbReference>
<dbReference type="Gene3D" id="1.10.287.130">
    <property type="match status" value="1"/>
</dbReference>
<comment type="catalytic activity">
    <reaction evidence="1">
        <text>ATP + protein L-histidine = ADP + protein N-phospho-L-histidine.</text>
        <dbReference type="EC" id="2.7.13.3"/>
    </reaction>
</comment>
<dbReference type="PRINTS" id="PR00344">
    <property type="entry name" value="BCTRLSENSOR"/>
</dbReference>
<dbReference type="SUPFAM" id="SSF47384">
    <property type="entry name" value="Homodimeric domain of signal transducing histidine kinase"/>
    <property type="match status" value="1"/>
</dbReference>
<dbReference type="PROSITE" id="PS50110">
    <property type="entry name" value="RESPONSE_REGULATORY"/>
    <property type="match status" value="1"/>
</dbReference>
<dbReference type="SUPFAM" id="SSF52172">
    <property type="entry name" value="CheY-like"/>
    <property type="match status" value="1"/>
</dbReference>
<dbReference type="InterPro" id="IPR011123">
    <property type="entry name" value="Y_Y_Y"/>
</dbReference>
<name>A0ABT1QMM4_9GAMM</name>
<dbReference type="Pfam" id="PF00072">
    <property type="entry name" value="Response_reg"/>
    <property type="match status" value="1"/>
</dbReference>
<keyword evidence="3 4" id="KW-0597">Phosphoprotein</keyword>
<evidence type="ECO:0000259" key="7">
    <source>
        <dbReference type="PROSITE" id="PS50109"/>
    </source>
</evidence>
<dbReference type="EMBL" id="JANFQO010000001">
    <property type="protein sequence ID" value="MCQ4163280.1"/>
    <property type="molecule type" value="Genomic_DNA"/>
</dbReference>
<dbReference type="CDD" id="cd00082">
    <property type="entry name" value="HisKA"/>
    <property type="match status" value="1"/>
</dbReference>
<feature type="domain" description="Response regulatory" evidence="8">
    <location>
        <begin position="1117"/>
        <end position="1233"/>
    </location>
</feature>
<evidence type="ECO:0000313" key="9">
    <source>
        <dbReference type="EMBL" id="MCQ4163280.1"/>
    </source>
</evidence>
<dbReference type="InterPro" id="IPR004358">
    <property type="entry name" value="Sig_transdc_His_kin-like_C"/>
</dbReference>
<dbReference type="InterPro" id="IPR036097">
    <property type="entry name" value="HisK_dim/P_sf"/>
</dbReference>
<dbReference type="InterPro" id="IPR003594">
    <property type="entry name" value="HATPase_dom"/>
</dbReference>
<dbReference type="InterPro" id="IPR003661">
    <property type="entry name" value="HisK_dim/P_dom"/>
</dbReference>
<dbReference type="InterPro" id="IPR011006">
    <property type="entry name" value="CheY-like_superfamily"/>
</dbReference>
<dbReference type="PANTHER" id="PTHR43547:SF2">
    <property type="entry name" value="HYBRID SIGNAL TRANSDUCTION HISTIDINE KINASE C"/>
    <property type="match status" value="1"/>
</dbReference>
<dbReference type="EC" id="2.7.13.3" evidence="2"/>
<dbReference type="RefSeq" id="WP_255910329.1">
    <property type="nucleotide sequence ID" value="NZ_JANFQO010000001.1"/>
</dbReference>
<dbReference type="SMART" id="SM00388">
    <property type="entry name" value="HisKA"/>
    <property type="match status" value="1"/>
</dbReference>
<gene>
    <name evidence="9" type="ORF">NM961_01025</name>
</gene>
<dbReference type="Pfam" id="PF00512">
    <property type="entry name" value="HisKA"/>
    <property type="match status" value="1"/>
</dbReference>
<evidence type="ECO:0000259" key="8">
    <source>
        <dbReference type="PROSITE" id="PS50110"/>
    </source>
</evidence>
<evidence type="ECO:0000313" key="10">
    <source>
        <dbReference type="Proteomes" id="UP001165498"/>
    </source>
</evidence>
<keyword evidence="5" id="KW-0175">Coiled coil</keyword>
<dbReference type="Gene3D" id="3.40.50.2300">
    <property type="match status" value="1"/>
</dbReference>
<dbReference type="InterPro" id="IPR015943">
    <property type="entry name" value="WD40/YVTN_repeat-like_dom_sf"/>
</dbReference>
<dbReference type="InterPro" id="IPR005467">
    <property type="entry name" value="His_kinase_dom"/>
</dbReference>
<dbReference type="GO" id="GO:0005524">
    <property type="term" value="F:ATP binding"/>
    <property type="evidence" value="ECO:0007669"/>
    <property type="project" value="UniProtKB-KW"/>
</dbReference>
<dbReference type="Pfam" id="PF07495">
    <property type="entry name" value="Y_Y_Y"/>
    <property type="match status" value="1"/>
</dbReference>
<keyword evidence="10" id="KW-1185">Reference proteome</keyword>
<dbReference type="Gene3D" id="1.10.10.60">
    <property type="entry name" value="Homeodomain-like"/>
    <property type="match status" value="1"/>
</dbReference>
<dbReference type="SUPFAM" id="SSF63829">
    <property type="entry name" value="Calcium-dependent phosphotriesterase"/>
    <property type="match status" value="2"/>
</dbReference>
<dbReference type="CDD" id="cd00075">
    <property type="entry name" value="HATPase"/>
    <property type="match status" value="1"/>
</dbReference>
<evidence type="ECO:0000256" key="2">
    <source>
        <dbReference type="ARBA" id="ARBA00012438"/>
    </source>
</evidence>
<dbReference type="Gene3D" id="2.130.10.10">
    <property type="entry name" value="YVTN repeat-like/Quinoprotein amine dehydrogenase"/>
    <property type="match status" value="3"/>
</dbReference>
<keyword evidence="9" id="KW-0067">ATP-binding</keyword>
<keyword evidence="9" id="KW-0547">Nucleotide-binding</keyword>
<dbReference type="InterPro" id="IPR036890">
    <property type="entry name" value="HATPase_C_sf"/>
</dbReference>
<feature type="domain" description="Histidine kinase" evidence="7">
    <location>
        <begin position="869"/>
        <end position="1087"/>
    </location>
</feature>
<dbReference type="Gene3D" id="2.60.40.10">
    <property type="entry name" value="Immunoglobulins"/>
    <property type="match status" value="1"/>
</dbReference>
<evidence type="ECO:0000256" key="1">
    <source>
        <dbReference type="ARBA" id="ARBA00000085"/>
    </source>
</evidence>
<evidence type="ECO:0000256" key="3">
    <source>
        <dbReference type="ARBA" id="ARBA00022553"/>
    </source>
</evidence>
<dbReference type="InterPro" id="IPR001789">
    <property type="entry name" value="Sig_transdc_resp-reg_receiver"/>
</dbReference>
<feature type="modified residue" description="4-aspartylphosphate" evidence="4">
    <location>
        <position position="1166"/>
    </location>
</feature>
<dbReference type="PROSITE" id="PS50109">
    <property type="entry name" value="HIS_KIN"/>
    <property type="match status" value="1"/>
</dbReference>
<dbReference type="SMART" id="SM00387">
    <property type="entry name" value="HATPase_c"/>
    <property type="match status" value="1"/>
</dbReference>
<dbReference type="InterPro" id="IPR011110">
    <property type="entry name" value="Reg_prop"/>
</dbReference>
<dbReference type="Pfam" id="PF12833">
    <property type="entry name" value="HTH_18"/>
    <property type="match status" value="1"/>
</dbReference>
<protein>
    <recommendedName>
        <fullName evidence="2">histidine kinase</fullName>
        <ecNumber evidence="2">2.7.13.3</ecNumber>
    </recommendedName>
</protein>
<dbReference type="Proteomes" id="UP001165498">
    <property type="component" value="Unassembled WGS sequence"/>
</dbReference>
<reference evidence="9" key="1">
    <citation type="submission" date="2022-07" db="EMBL/GenBank/DDBJ databases">
        <title>Tahibacter sp., a new gammaproteobacterium isolated from the silt sample collected at pig farm.</title>
        <authorList>
            <person name="Chen H."/>
        </authorList>
    </citation>
    <scope>NUCLEOTIDE SEQUENCE</scope>
    <source>
        <strain evidence="9">P2K</strain>
    </source>
</reference>
<dbReference type="SMART" id="SM00448">
    <property type="entry name" value="REC"/>
    <property type="match status" value="1"/>
</dbReference>
<dbReference type="PROSITE" id="PS01124">
    <property type="entry name" value="HTH_ARAC_FAMILY_2"/>
    <property type="match status" value="1"/>
</dbReference>
<proteinExistence type="predicted"/>
<evidence type="ECO:0000256" key="4">
    <source>
        <dbReference type="PROSITE-ProRule" id="PRU00169"/>
    </source>
</evidence>
<feature type="coiled-coil region" evidence="5">
    <location>
        <begin position="793"/>
        <end position="859"/>
    </location>
</feature>
<accession>A0ABT1QMM4</accession>
<organism evidence="9 10">
    <name type="scientific">Tahibacter harae</name>
    <dbReference type="NCBI Taxonomy" id="2963937"/>
    <lineage>
        <taxon>Bacteria</taxon>
        <taxon>Pseudomonadati</taxon>
        <taxon>Pseudomonadota</taxon>
        <taxon>Gammaproteobacteria</taxon>
        <taxon>Lysobacterales</taxon>
        <taxon>Rhodanobacteraceae</taxon>
        <taxon>Tahibacter</taxon>
    </lineage>
</organism>
<dbReference type="InterPro" id="IPR013783">
    <property type="entry name" value="Ig-like_fold"/>
</dbReference>
<dbReference type="PANTHER" id="PTHR43547">
    <property type="entry name" value="TWO-COMPONENT HISTIDINE KINASE"/>
    <property type="match status" value="1"/>
</dbReference>
<evidence type="ECO:0000256" key="5">
    <source>
        <dbReference type="SAM" id="Coils"/>
    </source>
</evidence>